<dbReference type="eggNOG" id="KOG4511">
    <property type="taxonomic scope" value="Eukaryota"/>
</dbReference>
<dbReference type="HOGENOM" id="CLU_710456_0_0_1"/>
<dbReference type="InterPro" id="IPR042541">
    <property type="entry name" value="BART_sf"/>
</dbReference>
<reference evidence="14" key="1">
    <citation type="submission" date="2011-08" db="EMBL/GenBank/DDBJ databases">
        <authorList>
            <person name="Rombauts S."/>
        </authorList>
    </citation>
    <scope>NUCLEOTIDE SEQUENCE</scope>
    <source>
        <strain evidence="14">London</strain>
    </source>
</reference>
<reference evidence="13" key="2">
    <citation type="submission" date="2015-06" db="UniProtKB">
        <authorList>
            <consortium name="EnsemblMetazoa"/>
        </authorList>
    </citation>
    <scope>IDENTIFICATION</scope>
</reference>
<evidence type="ECO:0000256" key="7">
    <source>
        <dbReference type="ARBA" id="ARBA00023069"/>
    </source>
</evidence>
<protein>
    <recommendedName>
        <fullName evidence="4">Cilia- and flagella-associated protein 36</fullName>
    </recommendedName>
    <alternativeName>
        <fullName evidence="9">Coiled-coil domain-containing protein 104</fullName>
    </alternativeName>
</protein>
<feature type="coiled-coil region" evidence="10">
    <location>
        <begin position="189"/>
        <end position="216"/>
    </location>
</feature>
<evidence type="ECO:0000256" key="11">
    <source>
        <dbReference type="SAM" id="MobiDB-lite"/>
    </source>
</evidence>
<evidence type="ECO:0000256" key="5">
    <source>
        <dbReference type="ARBA" id="ARBA00022490"/>
    </source>
</evidence>
<evidence type="ECO:0000256" key="3">
    <source>
        <dbReference type="ARBA" id="ARBA00007460"/>
    </source>
</evidence>
<dbReference type="Gene3D" id="1.20.1520.10">
    <property type="entry name" value="ADP-ribosylation factor-like 2-binding protein, domain"/>
    <property type="match status" value="1"/>
</dbReference>
<comment type="subcellular location">
    <subcellularLocation>
        <location evidence="1">Cell projection</location>
        <location evidence="1">Cilium</location>
    </subcellularLocation>
    <subcellularLocation>
        <location evidence="2">Cytoplasm</location>
    </subcellularLocation>
</comment>
<evidence type="ECO:0000256" key="9">
    <source>
        <dbReference type="ARBA" id="ARBA00031593"/>
    </source>
</evidence>
<evidence type="ECO:0000256" key="6">
    <source>
        <dbReference type="ARBA" id="ARBA00023054"/>
    </source>
</evidence>
<dbReference type="InterPro" id="IPR038888">
    <property type="entry name" value="CFAP36"/>
</dbReference>
<dbReference type="STRING" id="32264.T1KT85"/>
<dbReference type="OrthoDB" id="272687at2759"/>
<dbReference type="OMA" id="DWYIPIL"/>
<organism evidence="13 14">
    <name type="scientific">Tetranychus urticae</name>
    <name type="common">Two-spotted spider mite</name>
    <dbReference type="NCBI Taxonomy" id="32264"/>
    <lineage>
        <taxon>Eukaryota</taxon>
        <taxon>Metazoa</taxon>
        <taxon>Ecdysozoa</taxon>
        <taxon>Arthropoda</taxon>
        <taxon>Chelicerata</taxon>
        <taxon>Arachnida</taxon>
        <taxon>Acari</taxon>
        <taxon>Acariformes</taxon>
        <taxon>Trombidiformes</taxon>
        <taxon>Prostigmata</taxon>
        <taxon>Eleutherengona</taxon>
        <taxon>Raphignathae</taxon>
        <taxon>Tetranychoidea</taxon>
        <taxon>Tetranychidae</taxon>
        <taxon>Tetranychus</taxon>
    </lineage>
</organism>
<dbReference type="EnsemblMetazoa" id="tetur20g02280.1">
    <property type="protein sequence ID" value="tetur20g02280.1"/>
    <property type="gene ID" value="tetur20g02280"/>
</dbReference>
<keyword evidence="6 10" id="KW-0175">Coiled coil</keyword>
<evidence type="ECO:0000256" key="1">
    <source>
        <dbReference type="ARBA" id="ARBA00004138"/>
    </source>
</evidence>
<comment type="similarity">
    <text evidence="3">Belongs to the CFAP36 family.</text>
</comment>
<feature type="compositionally biased region" description="Acidic residues" evidence="11">
    <location>
        <begin position="285"/>
        <end position="294"/>
    </location>
</feature>
<dbReference type="InterPro" id="IPR023379">
    <property type="entry name" value="BART_dom"/>
</dbReference>
<evidence type="ECO:0000259" key="12">
    <source>
        <dbReference type="Pfam" id="PF11527"/>
    </source>
</evidence>
<dbReference type="EMBL" id="CAEY01000519">
    <property type="status" value="NOT_ANNOTATED_CDS"/>
    <property type="molecule type" value="Genomic_DNA"/>
</dbReference>
<evidence type="ECO:0000313" key="14">
    <source>
        <dbReference type="Proteomes" id="UP000015104"/>
    </source>
</evidence>
<proteinExistence type="inferred from homology"/>
<keyword evidence="7" id="KW-0969">Cilium</keyword>
<evidence type="ECO:0000256" key="8">
    <source>
        <dbReference type="ARBA" id="ARBA00023273"/>
    </source>
</evidence>
<dbReference type="AlphaFoldDB" id="T1KT85"/>
<evidence type="ECO:0000256" key="2">
    <source>
        <dbReference type="ARBA" id="ARBA00004496"/>
    </source>
</evidence>
<dbReference type="SMR" id="T1KT85"/>
<evidence type="ECO:0000256" key="4">
    <source>
        <dbReference type="ARBA" id="ARBA00021815"/>
    </source>
</evidence>
<keyword evidence="14" id="KW-1185">Reference proteome</keyword>
<dbReference type="PANTHER" id="PTHR21532:SF0">
    <property type="entry name" value="CILIA- AND FLAGELLA-ASSOCIATED PROTEIN 36"/>
    <property type="match status" value="1"/>
</dbReference>
<dbReference type="GO" id="GO:0005930">
    <property type="term" value="C:axoneme"/>
    <property type="evidence" value="ECO:0007669"/>
    <property type="project" value="TreeGrafter"/>
</dbReference>
<feature type="region of interest" description="Disordered" evidence="11">
    <location>
        <begin position="224"/>
        <end position="315"/>
    </location>
</feature>
<sequence>MEAETSWVLDSLVGFLQGPIWNIPINSFIEQRSIVFEPEYDEEKYKETKDEREAEYRKIFEEYGILVDRLLSAHMEDLSITLEQFEEACHNAKGSLGAKFQQTLFEQIWAANDYDIFRALMVKRNIELNLQAMNILTTSLSHLSSDDAAKTISFLIDDDSLLEQVMKLSLEEAREEQDALDETVKEDVLRIAIEEKDRLEAERAKEQIKLDRALKRVMNGNTAELAEDLDKPAEGQSGKNNEDDDDGVENNLDVKVKNQSVNRAGYKSLKTEDDEDERKQNELANEGEDEEIDDIKEALLKPKGPTINPEEIKARQEYLRRRRDKIIETKRKERQRQVEQLEETEIKEKRPKSAKAVKSVLREVEDDVTEEDKGLSFRRSLAAKLKAEVIEKKK</sequence>
<feature type="domain" description="BART" evidence="12">
    <location>
        <begin position="5"/>
        <end position="129"/>
    </location>
</feature>
<name>T1KT85_TETUR</name>
<evidence type="ECO:0000313" key="13">
    <source>
        <dbReference type="EnsemblMetazoa" id="tetur20g02280.1"/>
    </source>
</evidence>
<gene>
    <name evidence="13" type="primary">107367002</name>
</gene>
<keyword evidence="8" id="KW-0966">Cell projection</keyword>
<dbReference type="Proteomes" id="UP000015104">
    <property type="component" value="Unassembled WGS sequence"/>
</dbReference>
<evidence type="ECO:0000256" key="10">
    <source>
        <dbReference type="SAM" id="Coils"/>
    </source>
</evidence>
<dbReference type="KEGG" id="tut:107367002"/>
<dbReference type="GO" id="GO:0097546">
    <property type="term" value="C:ciliary base"/>
    <property type="evidence" value="ECO:0007669"/>
    <property type="project" value="TreeGrafter"/>
</dbReference>
<dbReference type="Pfam" id="PF11527">
    <property type="entry name" value="ARL2_Bind_BART"/>
    <property type="match status" value="1"/>
</dbReference>
<accession>T1KT85</accession>
<keyword evidence="5" id="KW-0963">Cytoplasm</keyword>
<dbReference type="PANTHER" id="PTHR21532">
    <property type="entry name" value="PHOSPHODIESTERASE HL"/>
    <property type="match status" value="1"/>
</dbReference>